<feature type="region of interest" description="Disordered" evidence="1">
    <location>
        <begin position="242"/>
        <end position="284"/>
    </location>
</feature>
<reference evidence="2" key="2">
    <citation type="submission" date="2021-04" db="EMBL/GenBank/DDBJ databases">
        <authorList>
            <person name="Gilroy R."/>
        </authorList>
    </citation>
    <scope>NUCLEOTIDE SEQUENCE</scope>
    <source>
        <strain evidence="2">ChiHecec2B26-12326</strain>
    </source>
</reference>
<dbReference type="Proteomes" id="UP000823847">
    <property type="component" value="Unassembled WGS sequence"/>
</dbReference>
<dbReference type="EMBL" id="DXEN01000037">
    <property type="protein sequence ID" value="HIX86028.1"/>
    <property type="molecule type" value="Genomic_DNA"/>
</dbReference>
<evidence type="ECO:0000313" key="2">
    <source>
        <dbReference type="EMBL" id="HIX86028.1"/>
    </source>
</evidence>
<organism evidence="2 3">
    <name type="scientific">Candidatus Parabacteroides intestinigallinarum</name>
    <dbReference type="NCBI Taxonomy" id="2838722"/>
    <lineage>
        <taxon>Bacteria</taxon>
        <taxon>Pseudomonadati</taxon>
        <taxon>Bacteroidota</taxon>
        <taxon>Bacteroidia</taxon>
        <taxon>Bacteroidales</taxon>
        <taxon>Tannerellaceae</taxon>
        <taxon>Parabacteroides</taxon>
    </lineage>
</organism>
<proteinExistence type="predicted"/>
<evidence type="ECO:0000256" key="1">
    <source>
        <dbReference type="SAM" id="MobiDB-lite"/>
    </source>
</evidence>
<protein>
    <submittedName>
        <fullName evidence="2">Uncharacterized protein</fullName>
    </submittedName>
</protein>
<dbReference type="AlphaFoldDB" id="A0A9D1XQZ8"/>
<dbReference type="Pfam" id="PF19775">
    <property type="entry name" value="DUF6261"/>
    <property type="match status" value="1"/>
</dbReference>
<gene>
    <name evidence="2" type="ORF">H9848_05420</name>
</gene>
<evidence type="ECO:0000313" key="3">
    <source>
        <dbReference type="Proteomes" id="UP000823847"/>
    </source>
</evidence>
<reference evidence="2" key="1">
    <citation type="journal article" date="2021" name="PeerJ">
        <title>Extensive microbial diversity within the chicken gut microbiome revealed by metagenomics and culture.</title>
        <authorList>
            <person name="Gilroy R."/>
            <person name="Ravi A."/>
            <person name="Getino M."/>
            <person name="Pursley I."/>
            <person name="Horton D.L."/>
            <person name="Alikhan N.F."/>
            <person name="Baker D."/>
            <person name="Gharbi K."/>
            <person name="Hall N."/>
            <person name="Watson M."/>
            <person name="Adriaenssens E.M."/>
            <person name="Foster-Nyarko E."/>
            <person name="Jarju S."/>
            <person name="Secka A."/>
            <person name="Antonio M."/>
            <person name="Oren A."/>
            <person name="Chaudhuri R.R."/>
            <person name="La Ragione R."/>
            <person name="Hildebrand F."/>
            <person name="Pallen M.J."/>
        </authorList>
    </citation>
    <scope>NUCLEOTIDE SEQUENCE</scope>
    <source>
        <strain evidence="2">ChiHecec2B26-12326</strain>
    </source>
</reference>
<dbReference type="InterPro" id="IPR046228">
    <property type="entry name" value="DUF6261"/>
</dbReference>
<comment type="caution">
    <text evidence="2">The sequence shown here is derived from an EMBL/GenBank/DDBJ whole genome shotgun (WGS) entry which is preliminary data.</text>
</comment>
<accession>A0A9D1XQZ8</accession>
<name>A0A9D1XQZ8_9BACT</name>
<sequence length="284" mass="31014">MLLLQKIPFMDRARNAEHDYLFDKIVNSIPLAFATEHNFQAYHTRMTDALAEEHRSYTQTTKSVDTATLIDKDAVRDKRYRRLKLTVEAAELDADAETAASGAKCLIAFGTANLAALPYAEETAAVRDLVEKLESDEYATHVEAIGATQALADLKAANDDFDATYSGRAAERYARDTATLSTKEARVAMEKAYYEVMDILNAIYIQSAILVPDADTAAEVREMADAINAHIGQFTLNLARRGVGSATAPEGEEPADPSETPDPEQPEPTDPEEPGGETESPDVI</sequence>
<feature type="compositionally biased region" description="Acidic residues" evidence="1">
    <location>
        <begin position="250"/>
        <end position="284"/>
    </location>
</feature>